<reference evidence="4 5" key="1">
    <citation type="submission" date="2022-05" db="EMBL/GenBank/DDBJ databases">
        <title>Chromosome-level reference genomes for two strains of Caenorhabditis briggsae: an improved platform for comparative genomics.</title>
        <authorList>
            <person name="Stevens L."/>
            <person name="Andersen E.C."/>
        </authorList>
    </citation>
    <scope>NUCLEOTIDE SEQUENCE [LARGE SCALE GENOMIC DNA]</scope>
    <source>
        <strain evidence="4">QX1410_ONT</strain>
        <tissue evidence="4">Whole-organism</tissue>
    </source>
</reference>
<feature type="compositionally biased region" description="Low complexity" evidence="2">
    <location>
        <begin position="644"/>
        <end position="653"/>
    </location>
</feature>
<dbReference type="InterPro" id="IPR029058">
    <property type="entry name" value="AB_hydrolase_fold"/>
</dbReference>
<dbReference type="InterPro" id="IPR058055">
    <property type="entry name" value="PA-PLA1"/>
</dbReference>
<name>A0AAE9D997_CAEBR</name>
<comment type="similarity">
    <text evidence="1">Belongs to the PA-PLA1 family.</text>
</comment>
<sequence>MPIDSNNDNIERPDPPVEPATEGISNLVIAEGAPVSRNVPRMPIDSNNDNIERPDPPVEPATEGISNLVIAEGAPFHLKLKNLKCSEVRWFFKSRMGKLVAFNGNDSLILEIMYRFANGQSLDTDAQLIHDKYLNEFYFRKKESSGTPNDAQQPKPPPLILNHLYKASDDLKTISPAFWKGEPISIERGAYLTLTDEIIEQKLAMVLQELQDEVLVGTYPHEENIEIETESGSIEKVHVVWYSPTYLVTHREDGKTRTLIKHYKAAATWSVEHSKVDHLVFTVHGVSNNGKVHNIVDGAKGLNKGVNSLTEKGCGIVFMPIHWRTDLFEDETSHKCAKITGRMSARLQNLLDDVKRYYCKECGPKIKEKVIEEFESLYKEFLYYHPHPKFNGCVSLFGHSLGSVICYDILTEKPKLDSKTDTKKEPKVDKLFTVGSPLWFFFEHRGKADMTKFRRTVESLPIYNIYHPNDPVAGRLEEVVDSYYKDTPPIEIPKKSKKLTWRYRFIARPATRVMSSNVRRSKVLLRKIIMLRGVTKLKFPIDYELKMAGEWNYLHSHTIYWRHDSVFRLLAFIFTQENRSQVEIKNPENEESQEENQVKIGLENLEISGNLGNNEGDQPTTSDPKKGIIDKTGNQAETQKETSETSGNSENSEIPTFQESSETNNDAATQTEISYPIRSNRTKSA</sequence>
<dbReference type="PROSITE" id="PS51043">
    <property type="entry name" value="DDHD"/>
    <property type="match status" value="1"/>
</dbReference>
<feature type="compositionally biased region" description="Polar residues" evidence="2">
    <location>
        <begin position="610"/>
        <end position="622"/>
    </location>
</feature>
<evidence type="ECO:0000256" key="1">
    <source>
        <dbReference type="ARBA" id="ARBA00038464"/>
    </source>
</evidence>
<organism evidence="4 5">
    <name type="scientific">Caenorhabditis briggsae</name>
    <dbReference type="NCBI Taxonomy" id="6238"/>
    <lineage>
        <taxon>Eukaryota</taxon>
        <taxon>Metazoa</taxon>
        <taxon>Ecdysozoa</taxon>
        <taxon>Nematoda</taxon>
        <taxon>Chromadorea</taxon>
        <taxon>Rhabditida</taxon>
        <taxon>Rhabditina</taxon>
        <taxon>Rhabditomorpha</taxon>
        <taxon>Rhabditoidea</taxon>
        <taxon>Rhabditidae</taxon>
        <taxon>Peloderinae</taxon>
        <taxon>Caenorhabditis</taxon>
    </lineage>
</organism>
<dbReference type="EMBL" id="CP090893">
    <property type="protein sequence ID" value="ULT98926.1"/>
    <property type="molecule type" value="Genomic_DNA"/>
</dbReference>
<feature type="region of interest" description="Disordered" evidence="2">
    <location>
        <begin position="1"/>
        <end position="22"/>
    </location>
</feature>
<proteinExistence type="inferred from homology"/>
<feature type="domain" description="DDHD" evidence="3">
    <location>
        <begin position="424"/>
        <end position="576"/>
    </location>
</feature>
<protein>
    <recommendedName>
        <fullName evidence="3">DDHD domain-containing protein</fullName>
    </recommendedName>
</protein>
<dbReference type="GO" id="GO:0046872">
    <property type="term" value="F:metal ion binding"/>
    <property type="evidence" value="ECO:0007669"/>
    <property type="project" value="InterPro"/>
</dbReference>
<dbReference type="PANTHER" id="PTHR23509:SF48">
    <property type="entry name" value="INTRACELLULAR PHOSPHOLIPASE A1"/>
    <property type="match status" value="1"/>
</dbReference>
<evidence type="ECO:0000256" key="2">
    <source>
        <dbReference type="SAM" id="MobiDB-lite"/>
    </source>
</evidence>
<dbReference type="SMART" id="SM01127">
    <property type="entry name" value="DDHD"/>
    <property type="match status" value="1"/>
</dbReference>
<dbReference type="InterPro" id="IPR004177">
    <property type="entry name" value="DDHD_dom"/>
</dbReference>
<dbReference type="AlphaFoldDB" id="A0AAE9D997"/>
<accession>A0AAE9D997</accession>
<dbReference type="Proteomes" id="UP000827892">
    <property type="component" value="Chromosome III"/>
</dbReference>
<gene>
    <name evidence="4" type="ORF">L3Y34_000344</name>
</gene>
<dbReference type="SUPFAM" id="SSF53474">
    <property type="entry name" value="alpha/beta-Hydrolases"/>
    <property type="match status" value="1"/>
</dbReference>
<evidence type="ECO:0000259" key="3">
    <source>
        <dbReference type="PROSITE" id="PS51043"/>
    </source>
</evidence>
<feature type="region of interest" description="Disordered" evidence="2">
    <location>
        <begin position="607"/>
        <end position="685"/>
    </location>
</feature>
<dbReference type="Pfam" id="PF02862">
    <property type="entry name" value="DDHD"/>
    <property type="match status" value="1"/>
</dbReference>
<evidence type="ECO:0000313" key="4">
    <source>
        <dbReference type="EMBL" id="ULT98926.1"/>
    </source>
</evidence>
<dbReference type="PANTHER" id="PTHR23509">
    <property type="entry name" value="PA-PL1 PHOSPHOLIPASE FAMILY"/>
    <property type="match status" value="1"/>
</dbReference>
<evidence type="ECO:0000313" key="5">
    <source>
        <dbReference type="Proteomes" id="UP000827892"/>
    </source>
</evidence>
<feature type="compositionally biased region" description="Polar residues" evidence="2">
    <location>
        <begin position="654"/>
        <end position="679"/>
    </location>
</feature>